<dbReference type="InterPro" id="IPR051082">
    <property type="entry name" value="Pentapeptide-BTB/POZ_domain"/>
</dbReference>
<dbReference type="PANTHER" id="PTHR14136:SF17">
    <property type="entry name" value="BTB_POZ DOMAIN-CONTAINING PROTEIN KCTD9"/>
    <property type="match status" value="1"/>
</dbReference>
<dbReference type="AlphaFoldDB" id="A0A6J7PXL7"/>
<proteinExistence type="predicted"/>
<organism evidence="1">
    <name type="scientific">freshwater metagenome</name>
    <dbReference type="NCBI Taxonomy" id="449393"/>
    <lineage>
        <taxon>unclassified sequences</taxon>
        <taxon>metagenomes</taxon>
        <taxon>ecological metagenomes</taxon>
    </lineage>
</organism>
<dbReference type="Gene3D" id="2.160.20.80">
    <property type="entry name" value="E3 ubiquitin-protein ligase SopA"/>
    <property type="match status" value="1"/>
</dbReference>
<dbReference type="SUPFAM" id="SSF141571">
    <property type="entry name" value="Pentapeptide repeat-like"/>
    <property type="match status" value="1"/>
</dbReference>
<dbReference type="PANTHER" id="PTHR14136">
    <property type="entry name" value="BTB_POZ DOMAIN-CONTAINING PROTEIN KCTD9"/>
    <property type="match status" value="1"/>
</dbReference>
<name>A0A6J7PXL7_9ZZZZ</name>
<reference evidence="1" key="1">
    <citation type="submission" date="2020-05" db="EMBL/GenBank/DDBJ databases">
        <authorList>
            <person name="Chiriac C."/>
            <person name="Salcher M."/>
            <person name="Ghai R."/>
            <person name="Kavagutti S V."/>
        </authorList>
    </citation>
    <scope>NUCLEOTIDE SEQUENCE</scope>
</reference>
<evidence type="ECO:0000313" key="1">
    <source>
        <dbReference type="EMBL" id="CAB5009365.1"/>
    </source>
</evidence>
<dbReference type="EMBL" id="CAFBPN010000004">
    <property type="protein sequence ID" value="CAB5009365.1"/>
    <property type="molecule type" value="Genomic_DNA"/>
</dbReference>
<accession>A0A6J7PXL7</accession>
<sequence>MGEQLAIGSFVKTWVLPRNLLKIVSMRLKHALLSVAIASVAFPITACADLPEKAPPTSGPQPVTVKGASRMIKGKMAGPGADFSNVDLTRENLSDLDLTGANFSGATFFRAFLTRSILTGANLSGADISTSNVYRTNFTDADLTNASLNNVNAEEAIFTGARLTGATFLFAYMFQAKFDAGALDGADTNGATMPDGTISENLKK</sequence>
<dbReference type="Pfam" id="PF00805">
    <property type="entry name" value="Pentapeptide"/>
    <property type="match status" value="2"/>
</dbReference>
<dbReference type="EMBL" id="CAFBQU010000002">
    <property type="protein sequence ID" value="CAB5058623.1"/>
    <property type="molecule type" value="Genomic_DNA"/>
</dbReference>
<dbReference type="InterPro" id="IPR001646">
    <property type="entry name" value="5peptide_repeat"/>
</dbReference>
<protein>
    <submittedName>
        <fullName evidence="1">Unannotated protein</fullName>
    </submittedName>
</protein>
<gene>
    <name evidence="1" type="ORF">UFOPK4098_00192</name>
    <name evidence="2" type="ORF">UFOPK4347_00124</name>
</gene>
<evidence type="ECO:0000313" key="2">
    <source>
        <dbReference type="EMBL" id="CAB5058623.1"/>
    </source>
</evidence>